<dbReference type="GeneID" id="20670100"/>
<evidence type="ECO:0000313" key="1">
    <source>
        <dbReference type="EMBL" id="ETW83907.1"/>
    </source>
</evidence>
<accession>W4KDH3</accession>
<dbReference type="Proteomes" id="UP000030671">
    <property type="component" value="Unassembled WGS sequence"/>
</dbReference>
<gene>
    <name evidence="1" type="ORF">HETIRDRAFT_314168</name>
</gene>
<dbReference type="RefSeq" id="XP_009543636.1">
    <property type="nucleotide sequence ID" value="XM_009545341.1"/>
</dbReference>
<dbReference type="InParanoid" id="W4KDH3"/>
<sequence>MRGTKCPHLLGWVRSLMRRSSTLSFINFVRSLILYCYHHRSLFYCPSYLTAWFAQRIRSFPVLSRPHLSYHCTTRVIHPAFRAQRSRLPRMSQCFFLPYAVLGIIVETAVL</sequence>
<evidence type="ECO:0000313" key="2">
    <source>
        <dbReference type="Proteomes" id="UP000030671"/>
    </source>
</evidence>
<organism evidence="1 2">
    <name type="scientific">Heterobasidion irregulare (strain TC 32-1)</name>
    <dbReference type="NCBI Taxonomy" id="747525"/>
    <lineage>
        <taxon>Eukaryota</taxon>
        <taxon>Fungi</taxon>
        <taxon>Dikarya</taxon>
        <taxon>Basidiomycota</taxon>
        <taxon>Agaricomycotina</taxon>
        <taxon>Agaricomycetes</taxon>
        <taxon>Russulales</taxon>
        <taxon>Bondarzewiaceae</taxon>
        <taxon>Heterobasidion</taxon>
        <taxon>Heterobasidion annosum species complex</taxon>
    </lineage>
</organism>
<reference evidence="1 2" key="1">
    <citation type="journal article" date="2012" name="New Phytol.">
        <title>Insight into trade-off between wood decay and parasitism from the genome of a fungal forest pathogen.</title>
        <authorList>
            <person name="Olson A."/>
            <person name="Aerts A."/>
            <person name="Asiegbu F."/>
            <person name="Belbahri L."/>
            <person name="Bouzid O."/>
            <person name="Broberg A."/>
            <person name="Canback B."/>
            <person name="Coutinho P.M."/>
            <person name="Cullen D."/>
            <person name="Dalman K."/>
            <person name="Deflorio G."/>
            <person name="van Diepen L.T."/>
            <person name="Dunand C."/>
            <person name="Duplessis S."/>
            <person name="Durling M."/>
            <person name="Gonthier P."/>
            <person name="Grimwood J."/>
            <person name="Fossdal C.G."/>
            <person name="Hansson D."/>
            <person name="Henrissat B."/>
            <person name="Hietala A."/>
            <person name="Himmelstrand K."/>
            <person name="Hoffmeister D."/>
            <person name="Hogberg N."/>
            <person name="James T.Y."/>
            <person name="Karlsson M."/>
            <person name="Kohler A."/>
            <person name="Kues U."/>
            <person name="Lee Y.H."/>
            <person name="Lin Y.C."/>
            <person name="Lind M."/>
            <person name="Lindquist E."/>
            <person name="Lombard V."/>
            <person name="Lucas S."/>
            <person name="Lunden K."/>
            <person name="Morin E."/>
            <person name="Murat C."/>
            <person name="Park J."/>
            <person name="Raffaello T."/>
            <person name="Rouze P."/>
            <person name="Salamov A."/>
            <person name="Schmutz J."/>
            <person name="Solheim H."/>
            <person name="Stahlberg J."/>
            <person name="Velez H."/>
            <person name="de Vries R.P."/>
            <person name="Wiebenga A."/>
            <person name="Woodward S."/>
            <person name="Yakovlev I."/>
            <person name="Garbelotto M."/>
            <person name="Martin F."/>
            <person name="Grigoriev I.V."/>
            <person name="Stenlid J."/>
        </authorList>
    </citation>
    <scope>NUCLEOTIDE SEQUENCE [LARGE SCALE GENOMIC DNA]</scope>
    <source>
        <strain evidence="1 2">TC 32-1</strain>
    </source>
</reference>
<name>W4KDH3_HETIT</name>
<proteinExistence type="predicted"/>
<keyword evidence="2" id="KW-1185">Reference proteome</keyword>
<protein>
    <submittedName>
        <fullName evidence="1">Uncharacterized protein</fullName>
    </submittedName>
</protein>
<dbReference type="KEGG" id="hir:HETIRDRAFT_314168"/>
<dbReference type="AlphaFoldDB" id="W4KDH3"/>
<dbReference type="EMBL" id="KI925456">
    <property type="protein sequence ID" value="ETW83907.1"/>
    <property type="molecule type" value="Genomic_DNA"/>
</dbReference>
<dbReference type="HOGENOM" id="CLU_2158749_0_0_1"/>